<protein>
    <submittedName>
        <fullName evidence="1">Uncharacterized protein</fullName>
    </submittedName>
</protein>
<dbReference type="Proteomes" id="UP000309997">
    <property type="component" value="Unassembled WGS sequence"/>
</dbReference>
<proteinExistence type="predicted"/>
<evidence type="ECO:0000313" key="2">
    <source>
        <dbReference type="Proteomes" id="UP000309997"/>
    </source>
</evidence>
<name>A0ACC4AT83_POPAL</name>
<comment type="caution">
    <text evidence="1">The sequence shown here is derived from an EMBL/GenBank/DDBJ whole genome shotgun (WGS) entry which is preliminary data.</text>
</comment>
<keyword evidence="2" id="KW-1185">Reference proteome</keyword>
<evidence type="ECO:0000313" key="1">
    <source>
        <dbReference type="EMBL" id="KAL3569458.1"/>
    </source>
</evidence>
<accession>A0ACC4AT83</accession>
<organism evidence="1 2">
    <name type="scientific">Populus alba</name>
    <name type="common">White poplar</name>
    <dbReference type="NCBI Taxonomy" id="43335"/>
    <lineage>
        <taxon>Eukaryota</taxon>
        <taxon>Viridiplantae</taxon>
        <taxon>Streptophyta</taxon>
        <taxon>Embryophyta</taxon>
        <taxon>Tracheophyta</taxon>
        <taxon>Spermatophyta</taxon>
        <taxon>Magnoliopsida</taxon>
        <taxon>eudicotyledons</taxon>
        <taxon>Gunneridae</taxon>
        <taxon>Pentapetalae</taxon>
        <taxon>rosids</taxon>
        <taxon>fabids</taxon>
        <taxon>Malpighiales</taxon>
        <taxon>Salicaceae</taxon>
        <taxon>Saliceae</taxon>
        <taxon>Populus</taxon>
    </lineage>
</organism>
<reference evidence="1 2" key="1">
    <citation type="journal article" date="2024" name="Plant Biotechnol. J.">
        <title>Genome and CRISPR/Cas9 system of a widespread forest tree (Populus alba) in the world.</title>
        <authorList>
            <person name="Liu Y.J."/>
            <person name="Jiang P.F."/>
            <person name="Han X.M."/>
            <person name="Li X.Y."/>
            <person name="Wang H.M."/>
            <person name="Wang Y.J."/>
            <person name="Wang X.X."/>
            <person name="Zeng Q.Y."/>
        </authorList>
    </citation>
    <scope>NUCLEOTIDE SEQUENCE [LARGE SCALE GENOMIC DNA]</scope>
    <source>
        <strain evidence="2">cv. PAL-ZL1</strain>
    </source>
</reference>
<sequence length="99" mass="11024">MITSSLPFFTRTCWALNRLNGFGRESYNLDGILRSILFPVGLYREPSAGGIHGPVILVLRICVGMELSFCVTRDERNFHGLDIITIYPAPSVLGKQQVP</sequence>
<gene>
    <name evidence="1" type="ORF">D5086_029348</name>
</gene>
<dbReference type="EMBL" id="RCHU02000016">
    <property type="protein sequence ID" value="KAL3569458.1"/>
    <property type="molecule type" value="Genomic_DNA"/>
</dbReference>